<feature type="transmembrane region" description="Helical" evidence="17">
    <location>
        <begin position="269"/>
        <end position="287"/>
    </location>
</feature>
<comment type="similarity">
    <text evidence="17">Belongs to the complex I subunit 5 family.</text>
</comment>
<dbReference type="GO" id="GO:0015990">
    <property type="term" value="P:electron transport coupled proton transport"/>
    <property type="evidence" value="ECO:0007669"/>
    <property type="project" value="TreeGrafter"/>
</dbReference>
<dbReference type="OMA" id="MDWGWAR"/>
<reference evidence="22 23" key="2">
    <citation type="submission" date="2018-10" db="EMBL/GenBank/DDBJ databases">
        <authorList>
            <consortium name="NCBI Genome Project"/>
        </authorList>
    </citation>
    <scope>NUCLEOTIDE SEQUENCE [LARGE SCALE GENOMIC DNA]</scope>
</reference>
<evidence type="ECO:0000256" key="4">
    <source>
        <dbReference type="ARBA" id="ARBA00021096"/>
    </source>
</evidence>
<dbReference type="InterPro" id="IPR010934">
    <property type="entry name" value="NADH_DH_su5_C"/>
</dbReference>
<feature type="transmembrane region" description="Helical" evidence="17">
    <location>
        <begin position="91"/>
        <end position="108"/>
    </location>
</feature>
<keyword evidence="5 17" id="KW-0813">Transport</keyword>
<dbReference type="PRINTS" id="PR01434">
    <property type="entry name" value="NADHDHGNASE5"/>
</dbReference>
<feature type="domain" description="NADH-Ubiquinone oxidoreductase (complex I) chain 5 N-terminal" evidence="19">
    <location>
        <begin position="43"/>
        <end position="91"/>
    </location>
</feature>
<sequence length="571" mass="62357">MSLKTNSFMFFSTLNAVLAALGLSAASWFAYKGFTLIVDWEIVSMNSIYASMTIILDWMSLSFLSAVVLITSAISAYSLYYMKEDPNKSRFIMLLMLFVASMLCLIISPNLVSLLLGWDGLGLTSYALVIYYQNESACNAGMLTVLSNRIGDVCILLAIALFSYAGSWLFFSMDAVSLPFIGFFVGLAGMTKSAQVPFSAWLPAAMAAPTPVSALVHSSTLVTAGVYLLIRFHHLLKDTLILQLLLVAALLTTVMAGWGANFEVDLKKIVALSTLSQLGLMMMTLSVGMKTIAFFHMISHAMFKSTLFMAAGVMIHMSNGTQDSRFMSSLHHSSPLLMGAFSVMNMSLLGFPFLSGFYSKDLAMELTFYALPNIWLLALVLVAAGLTVAYSLRAMLLAMTSVSNTQSTASLHDSDNVVMVSTSAVLLMGLTSGYFFYWVFLWSPHAVILPSLMKYSVLVAMLMSGVLAPLMLKPHKVLGLTLVKSLIMMSGSSKMWFLPFLSTKYTTLATMKVSAASSELLDKGWLEMYPPQKGSSVFAELSQWTKKSQATLLVSAYLMTSLMALTFILLI</sequence>
<dbReference type="RefSeq" id="YP_009515511.1">
    <property type="nucleotide sequence ID" value="NC_039403.1"/>
</dbReference>
<keyword evidence="11 17" id="KW-1133">Transmembrane helix</keyword>
<feature type="transmembrane region" description="Helical" evidence="17">
    <location>
        <begin position="293"/>
        <end position="315"/>
    </location>
</feature>
<feature type="transmembrane region" description="Helical" evidence="17">
    <location>
        <begin position="550"/>
        <end position="570"/>
    </location>
</feature>
<evidence type="ECO:0000256" key="3">
    <source>
        <dbReference type="ARBA" id="ARBA00012944"/>
    </source>
</evidence>
<feature type="transmembrane region" description="Helical" evidence="17">
    <location>
        <begin position="452"/>
        <end position="470"/>
    </location>
</feature>
<keyword evidence="14 17" id="KW-0496">Mitochondrion</keyword>
<feature type="transmembrane region" description="Helical" evidence="17">
    <location>
        <begin position="374"/>
        <end position="396"/>
    </location>
</feature>
<feature type="domain" description="NADH:quinone oxidoreductase/Mrp antiporter transmembrane" evidence="18">
    <location>
        <begin position="108"/>
        <end position="387"/>
    </location>
</feature>
<keyword evidence="22" id="KW-1185">Reference proteome</keyword>
<evidence type="ECO:0000256" key="15">
    <source>
        <dbReference type="ARBA" id="ARBA00023136"/>
    </source>
</evidence>
<keyword evidence="7 17" id="KW-0812">Transmembrane</keyword>
<feature type="transmembrane region" description="Helical" evidence="17">
    <location>
        <begin position="177"/>
        <end position="202"/>
    </location>
</feature>
<geneLocation type="mitochondrion" evidence="21 23"/>
<dbReference type="PANTHER" id="PTHR42829:SF2">
    <property type="entry name" value="NADH-UBIQUINONE OXIDOREDUCTASE CHAIN 5"/>
    <property type="match status" value="1"/>
</dbReference>
<feature type="transmembrane region" description="Helical" evidence="17">
    <location>
        <begin position="417"/>
        <end position="440"/>
    </location>
</feature>
<dbReference type="AlphaFoldDB" id="A0A385UKU9"/>
<dbReference type="GO" id="GO:0003954">
    <property type="term" value="F:NADH dehydrogenase activity"/>
    <property type="evidence" value="ECO:0007669"/>
    <property type="project" value="TreeGrafter"/>
</dbReference>
<dbReference type="InterPro" id="IPR003945">
    <property type="entry name" value="NU5C-like"/>
</dbReference>
<feature type="domain" description="NADH dehydrogenase subunit 5 C-terminal" evidence="20">
    <location>
        <begin position="390"/>
        <end position="570"/>
    </location>
</feature>
<dbReference type="InterPro" id="IPR001750">
    <property type="entry name" value="ND/Mrp_TM"/>
</dbReference>
<evidence type="ECO:0000313" key="23">
    <source>
        <dbReference type="RefSeq" id="YP_009515511.1"/>
    </source>
</evidence>
<keyword evidence="6" id="KW-0679">Respiratory chain</keyword>
<keyword evidence="8" id="KW-0999">Mitochondrion inner membrane</keyword>
<evidence type="ECO:0000256" key="14">
    <source>
        <dbReference type="ARBA" id="ARBA00023128"/>
    </source>
</evidence>
<evidence type="ECO:0000313" key="22">
    <source>
        <dbReference type="Proteomes" id="UP000694843"/>
    </source>
</evidence>
<evidence type="ECO:0000256" key="7">
    <source>
        <dbReference type="ARBA" id="ARBA00022692"/>
    </source>
</evidence>
<evidence type="ECO:0000256" key="13">
    <source>
        <dbReference type="ARBA" id="ARBA00023075"/>
    </source>
</evidence>
<dbReference type="EMBL" id="MH542433">
    <property type="protein sequence ID" value="AYB71622.1"/>
    <property type="molecule type" value="Genomic_DNA"/>
</dbReference>
<protein>
    <recommendedName>
        <fullName evidence="4 17">NADH-ubiquinone oxidoreductase chain 5</fullName>
        <ecNumber evidence="3 17">7.1.1.2</ecNumber>
    </recommendedName>
</protein>
<evidence type="ECO:0000259" key="19">
    <source>
        <dbReference type="Pfam" id="PF00662"/>
    </source>
</evidence>
<reference evidence="22" key="3">
    <citation type="submission" date="2024-06" db="UniProtKB">
        <authorList>
            <consortium name="RefSeq"/>
        </authorList>
    </citation>
    <scope>NUCLEOTIDE SEQUENCE [LARGE SCALE GENOMIC DNA]</scope>
</reference>
<keyword evidence="12 17" id="KW-0520">NAD</keyword>
<keyword evidence="9" id="KW-1278">Translocase</keyword>
<evidence type="ECO:0000259" key="18">
    <source>
        <dbReference type="Pfam" id="PF00361"/>
    </source>
</evidence>
<comment type="subcellular location">
    <subcellularLocation>
        <location evidence="2">Mitochondrion inner membrane</location>
        <topology evidence="2">Multi-pass membrane protein</topology>
    </subcellularLocation>
</comment>
<evidence type="ECO:0000256" key="11">
    <source>
        <dbReference type="ARBA" id="ARBA00022989"/>
    </source>
</evidence>
<evidence type="ECO:0000256" key="6">
    <source>
        <dbReference type="ARBA" id="ARBA00022660"/>
    </source>
</evidence>
<dbReference type="GO" id="GO:0042773">
    <property type="term" value="P:ATP synthesis coupled electron transport"/>
    <property type="evidence" value="ECO:0007669"/>
    <property type="project" value="InterPro"/>
</dbReference>
<accession>A0A385UKU9</accession>
<dbReference type="PANTHER" id="PTHR42829">
    <property type="entry name" value="NADH-UBIQUINONE OXIDOREDUCTASE CHAIN 5"/>
    <property type="match status" value="1"/>
</dbReference>
<evidence type="ECO:0000256" key="9">
    <source>
        <dbReference type="ARBA" id="ARBA00022967"/>
    </source>
</evidence>
<evidence type="ECO:0000256" key="10">
    <source>
        <dbReference type="ARBA" id="ARBA00022982"/>
    </source>
</evidence>
<dbReference type="KEGG" id="hazt:38169099"/>
<reference evidence="21 22" key="1">
    <citation type="submission" date="2018-06" db="EMBL/GenBank/DDBJ databases">
        <title>Comparative mitochondrial genome analysis of talitrids Platorchestia sp. and Trinorchestia longiramus.</title>
        <authorList>
            <person name="Patra A.K."/>
            <person name="Kim M.-S."/>
            <person name="Yoo J.-Y."/>
            <person name="Yoon M.-G."/>
            <person name="Choi J.-H."/>
            <person name="Yang Y."/>
        </authorList>
    </citation>
    <scope>NUCLEOTIDE SEQUENCE</scope>
</reference>
<dbReference type="GO" id="GO:0008137">
    <property type="term" value="F:NADH dehydrogenase (ubiquinone) activity"/>
    <property type="evidence" value="ECO:0007669"/>
    <property type="project" value="UniProtKB-EC"/>
</dbReference>
<dbReference type="Pfam" id="PF00361">
    <property type="entry name" value="Proton_antipo_M"/>
    <property type="match status" value="1"/>
</dbReference>
<proteinExistence type="inferred from homology"/>
<feature type="transmembrane region" description="Helical" evidence="17">
    <location>
        <begin position="153"/>
        <end position="171"/>
    </location>
</feature>
<evidence type="ECO:0000256" key="17">
    <source>
        <dbReference type="RuleBase" id="RU003404"/>
    </source>
</evidence>
<feature type="transmembrane region" description="Helical" evidence="17">
    <location>
        <begin position="50"/>
        <end position="79"/>
    </location>
</feature>
<comment type="function">
    <text evidence="1">Core subunit of the mitochondrial membrane respiratory chain NADH dehydrogenase (Complex I) that is believed to belong to the minimal assembly required for catalysis. Complex I functions in the transfer of electrons from NADH to the respiratory chain. The immediate electron acceptor for the enzyme is believed to be ubiquinone.</text>
</comment>
<dbReference type="GO" id="GO:0005743">
    <property type="term" value="C:mitochondrial inner membrane"/>
    <property type="evidence" value="ECO:0007669"/>
    <property type="project" value="UniProtKB-SubCell"/>
</dbReference>
<evidence type="ECO:0000256" key="8">
    <source>
        <dbReference type="ARBA" id="ARBA00022792"/>
    </source>
</evidence>
<name>A0A385UKU9_HYAAZ</name>
<evidence type="ECO:0000256" key="2">
    <source>
        <dbReference type="ARBA" id="ARBA00004448"/>
    </source>
</evidence>
<dbReference type="EC" id="7.1.1.2" evidence="3 17"/>
<gene>
    <name evidence="21" type="primary">Nad5</name>
    <name evidence="23" type="synonym">ND5</name>
    <name evidence="23" type="ORF">D9L79_mgp05</name>
</gene>
<organism evidence="21">
    <name type="scientific">Hyalella azteca</name>
    <name type="common">Amphipod</name>
    <dbReference type="NCBI Taxonomy" id="294128"/>
    <lineage>
        <taxon>Eukaryota</taxon>
        <taxon>Metazoa</taxon>
        <taxon>Ecdysozoa</taxon>
        <taxon>Arthropoda</taxon>
        <taxon>Crustacea</taxon>
        <taxon>Multicrustacea</taxon>
        <taxon>Malacostraca</taxon>
        <taxon>Eumalacostraca</taxon>
        <taxon>Peracarida</taxon>
        <taxon>Amphipoda</taxon>
        <taxon>Senticaudata</taxon>
        <taxon>Talitrida</taxon>
        <taxon>Talitroidea</taxon>
        <taxon>Hyalellidae</taxon>
        <taxon>Hyalella</taxon>
    </lineage>
</organism>
<comment type="catalytic activity">
    <reaction evidence="16 17">
        <text>a ubiquinone + NADH + 5 H(+)(in) = a ubiquinol + NAD(+) + 4 H(+)(out)</text>
        <dbReference type="Rhea" id="RHEA:29091"/>
        <dbReference type="Rhea" id="RHEA-COMP:9565"/>
        <dbReference type="Rhea" id="RHEA-COMP:9566"/>
        <dbReference type="ChEBI" id="CHEBI:15378"/>
        <dbReference type="ChEBI" id="CHEBI:16389"/>
        <dbReference type="ChEBI" id="CHEBI:17976"/>
        <dbReference type="ChEBI" id="CHEBI:57540"/>
        <dbReference type="ChEBI" id="CHEBI:57945"/>
        <dbReference type="EC" id="7.1.1.2"/>
    </reaction>
</comment>
<evidence type="ECO:0000256" key="16">
    <source>
        <dbReference type="ARBA" id="ARBA00049551"/>
    </source>
</evidence>
<dbReference type="Proteomes" id="UP000694843">
    <property type="component" value="Mitochondrion MT"/>
</dbReference>
<dbReference type="OrthoDB" id="7491768at2759"/>
<reference evidence="23" key="4">
    <citation type="submission" date="2025-04" db="UniProtKB">
        <authorList>
            <consortium name="RefSeq"/>
        </authorList>
    </citation>
    <scope>IDENTIFICATION</scope>
</reference>
<keyword evidence="10" id="KW-0249">Electron transport</keyword>
<comment type="function">
    <text evidence="17">Core subunit of the mitochondrial membrane respiratory chain NADH dehydrogenase (Complex I) which catalyzes electron transfer from NADH through the respiratory chain, using ubiquinone as an electron acceptor. Essential for the catalytic activity and assembly of complex I.</text>
</comment>
<evidence type="ECO:0000313" key="21">
    <source>
        <dbReference type="EMBL" id="AYB71622.1"/>
    </source>
</evidence>
<keyword evidence="15 17" id="KW-0472">Membrane</keyword>
<keyword evidence="13 17" id="KW-0830">Ubiquinone</keyword>
<dbReference type="Pfam" id="PF00662">
    <property type="entry name" value="Proton_antipo_N"/>
    <property type="match status" value="1"/>
</dbReference>
<evidence type="ECO:0000256" key="1">
    <source>
        <dbReference type="ARBA" id="ARBA00003257"/>
    </source>
</evidence>
<feature type="transmembrane region" description="Helical" evidence="17">
    <location>
        <begin position="240"/>
        <end position="262"/>
    </location>
</feature>
<dbReference type="Pfam" id="PF06455">
    <property type="entry name" value="NADH5_C"/>
    <property type="match status" value="1"/>
</dbReference>
<dbReference type="InterPro" id="IPR001516">
    <property type="entry name" value="Proton_antipo_N"/>
</dbReference>
<evidence type="ECO:0000259" key="20">
    <source>
        <dbReference type="Pfam" id="PF06455"/>
    </source>
</evidence>
<feature type="transmembrane region" description="Helical" evidence="17">
    <location>
        <begin position="336"/>
        <end position="354"/>
    </location>
</feature>
<evidence type="ECO:0000256" key="12">
    <source>
        <dbReference type="ARBA" id="ARBA00023027"/>
    </source>
</evidence>
<feature type="transmembrane region" description="Helical" evidence="17">
    <location>
        <begin position="214"/>
        <end position="234"/>
    </location>
</feature>
<evidence type="ECO:0000256" key="5">
    <source>
        <dbReference type="ARBA" id="ARBA00022448"/>
    </source>
</evidence>